<organism evidence="2 3">
    <name type="scientific">Pelobates cultripes</name>
    <name type="common">Western spadefoot toad</name>
    <dbReference type="NCBI Taxonomy" id="61616"/>
    <lineage>
        <taxon>Eukaryota</taxon>
        <taxon>Metazoa</taxon>
        <taxon>Chordata</taxon>
        <taxon>Craniata</taxon>
        <taxon>Vertebrata</taxon>
        <taxon>Euteleostomi</taxon>
        <taxon>Amphibia</taxon>
        <taxon>Batrachia</taxon>
        <taxon>Anura</taxon>
        <taxon>Pelobatoidea</taxon>
        <taxon>Pelobatidae</taxon>
        <taxon>Pelobates</taxon>
    </lineage>
</organism>
<dbReference type="AlphaFoldDB" id="A0AAD1SP38"/>
<feature type="non-terminal residue" evidence="2">
    <location>
        <position position="1"/>
    </location>
</feature>
<keyword evidence="3" id="KW-1185">Reference proteome</keyword>
<dbReference type="Proteomes" id="UP001295444">
    <property type="component" value="Chromosome 07"/>
</dbReference>
<name>A0AAD1SP38_PELCU</name>
<accession>A0AAD1SP38</accession>
<dbReference type="EMBL" id="OW240918">
    <property type="protein sequence ID" value="CAH2306947.1"/>
    <property type="molecule type" value="Genomic_DNA"/>
</dbReference>
<proteinExistence type="predicted"/>
<feature type="compositionally biased region" description="Basic and acidic residues" evidence="1">
    <location>
        <begin position="104"/>
        <end position="113"/>
    </location>
</feature>
<sequence>TPNKHNRRQPQIQTWCVRHEKGSPCGEGLPETDSDADISEAGRSQDLSSLTRKDHRGLLQEIKDNMAVEFSKHLAPIREGLEDRTKRTLAVEEKMEDLSTTTSTHDRALQELR</sequence>
<evidence type="ECO:0000313" key="3">
    <source>
        <dbReference type="Proteomes" id="UP001295444"/>
    </source>
</evidence>
<protein>
    <submittedName>
        <fullName evidence="2">Uncharacterized protein</fullName>
    </submittedName>
</protein>
<reference evidence="2" key="1">
    <citation type="submission" date="2022-03" db="EMBL/GenBank/DDBJ databases">
        <authorList>
            <person name="Alioto T."/>
            <person name="Alioto T."/>
            <person name="Gomez Garrido J."/>
        </authorList>
    </citation>
    <scope>NUCLEOTIDE SEQUENCE</scope>
</reference>
<gene>
    <name evidence="2" type="ORF">PECUL_23A052073</name>
</gene>
<evidence type="ECO:0000256" key="1">
    <source>
        <dbReference type="SAM" id="MobiDB-lite"/>
    </source>
</evidence>
<feature type="region of interest" description="Disordered" evidence="1">
    <location>
        <begin position="94"/>
        <end position="113"/>
    </location>
</feature>
<feature type="non-terminal residue" evidence="2">
    <location>
        <position position="113"/>
    </location>
</feature>
<evidence type="ECO:0000313" key="2">
    <source>
        <dbReference type="EMBL" id="CAH2306947.1"/>
    </source>
</evidence>
<feature type="region of interest" description="Disordered" evidence="1">
    <location>
        <begin position="1"/>
        <end position="52"/>
    </location>
</feature>